<dbReference type="RefSeq" id="WP_180894042.1">
    <property type="nucleotide sequence ID" value="NZ_JACCKD010000006.1"/>
</dbReference>
<evidence type="ECO:0000313" key="1">
    <source>
        <dbReference type="EMBL" id="MBA0127215.1"/>
    </source>
</evidence>
<protein>
    <submittedName>
        <fullName evidence="1">Uncharacterized protein</fullName>
    </submittedName>
</protein>
<reference evidence="1 2" key="1">
    <citation type="submission" date="2020-07" db="EMBL/GenBank/DDBJ databases">
        <title>Genome of Haloechinothrix sp.</title>
        <authorList>
            <person name="Tang S.-K."/>
            <person name="Yang L."/>
            <person name="Zhu W.-Y."/>
        </authorList>
    </citation>
    <scope>NUCLEOTIDE SEQUENCE [LARGE SCALE GENOMIC DNA]</scope>
    <source>
        <strain evidence="1 2">YIM 98757</strain>
    </source>
</reference>
<dbReference type="SUPFAM" id="SSF53335">
    <property type="entry name" value="S-adenosyl-L-methionine-dependent methyltransferases"/>
    <property type="match status" value="1"/>
</dbReference>
<dbReference type="AlphaFoldDB" id="A0A838ADH8"/>
<name>A0A838ADH8_9PSEU</name>
<dbReference type="EMBL" id="JACCKD010000006">
    <property type="protein sequence ID" value="MBA0127215.1"/>
    <property type="molecule type" value="Genomic_DNA"/>
</dbReference>
<keyword evidence="2" id="KW-1185">Reference proteome</keyword>
<dbReference type="Gene3D" id="3.40.50.150">
    <property type="entry name" value="Vaccinia Virus protein VP39"/>
    <property type="match status" value="1"/>
</dbReference>
<comment type="caution">
    <text evidence="1">The sequence shown here is derived from an EMBL/GenBank/DDBJ whole genome shotgun (WGS) entry which is preliminary data.</text>
</comment>
<sequence length="486" mass="54025">MLVDVRPTKRLHGSSPLDVRPVLGPLVQALGQDSVDLSRLRVVCDWIQYKHNFRDTIDVRSITAMDGMESAVEVAVDLRRAGSVDISDEVVGALREHRHPDTRGRTYLEPWTPGKDSCIWDFNALYWQALSLWEQVTGAAYEQALPGGSSDARSVGAAREMIHKLFSIWDELATHNALPDELYVIELGVGNGGPARIWLDEFRELAQEHGGDYYRRLHYIMGDYSPHVLKQAQRAVADHATKVSSIVLDATDPASSLGFLRHKAFLAYVSNVYDNLPTDEVASLSGRMYRVEVRAYIANRAAERLAEHASLLSSDVVAVAAKLLRLGPELLAEAMPGHFPDASAAVRFWQELWAEVRLEERYVPLEGLDLYEIAPSVTGEALRPVLEGCGDIRMQVSNGAVASFVGTLPLLHPYGYLHCHDLFVTDPARYDTNFCGPGKYDGSVVNWVNGPLLRYIGNRRGFDVDFVPFTHRASTNIMTLTAQARD</sequence>
<proteinExistence type="predicted"/>
<organism evidence="1 2">
    <name type="scientific">Haloechinothrix aidingensis</name>
    <dbReference type="NCBI Taxonomy" id="2752311"/>
    <lineage>
        <taxon>Bacteria</taxon>
        <taxon>Bacillati</taxon>
        <taxon>Actinomycetota</taxon>
        <taxon>Actinomycetes</taxon>
        <taxon>Pseudonocardiales</taxon>
        <taxon>Pseudonocardiaceae</taxon>
        <taxon>Haloechinothrix</taxon>
    </lineage>
</organism>
<accession>A0A838ADH8</accession>
<dbReference type="InterPro" id="IPR029063">
    <property type="entry name" value="SAM-dependent_MTases_sf"/>
</dbReference>
<evidence type="ECO:0000313" key="2">
    <source>
        <dbReference type="Proteomes" id="UP000582974"/>
    </source>
</evidence>
<gene>
    <name evidence="1" type="ORF">H0B56_16815</name>
</gene>
<dbReference type="Proteomes" id="UP000582974">
    <property type="component" value="Unassembled WGS sequence"/>
</dbReference>